<keyword evidence="1" id="KW-0808">Transferase</keyword>
<evidence type="ECO:0000313" key="9">
    <source>
        <dbReference type="Proteomes" id="UP000620207"/>
    </source>
</evidence>
<evidence type="ECO:0000256" key="3">
    <source>
        <dbReference type="ARBA" id="ARBA00022722"/>
    </source>
</evidence>
<keyword evidence="5" id="KW-0378">Hydrolase</keyword>
<name>A0A852HEH3_9CHAR</name>
<gene>
    <name evidence="8" type="primary">Hervk_1</name>
    <name evidence="8" type="ORF">LARSMI_R14800</name>
</gene>
<dbReference type="Pfam" id="PF00075">
    <property type="entry name" value="RNase_H"/>
    <property type="match status" value="1"/>
</dbReference>
<dbReference type="PANTHER" id="PTHR41694">
    <property type="entry name" value="ENDOGENOUS RETROVIRUS GROUP K MEMBER POL PROTEIN"/>
    <property type="match status" value="1"/>
</dbReference>
<dbReference type="Gene3D" id="3.30.420.10">
    <property type="entry name" value="Ribonuclease H-like superfamily/Ribonuclease H"/>
    <property type="match status" value="1"/>
</dbReference>
<dbReference type="AlphaFoldDB" id="A0A852HEH3"/>
<evidence type="ECO:0000256" key="6">
    <source>
        <dbReference type="ARBA" id="ARBA00022918"/>
    </source>
</evidence>
<evidence type="ECO:0000259" key="7">
    <source>
        <dbReference type="Pfam" id="PF00075"/>
    </source>
</evidence>
<protein>
    <submittedName>
        <fullName evidence="8">PO113 protein</fullName>
    </submittedName>
</protein>
<comment type="caution">
    <text evidence="8">The sequence shown here is derived from an EMBL/GenBank/DDBJ whole genome shotgun (WGS) entry which is preliminary data.</text>
</comment>
<dbReference type="Proteomes" id="UP000620207">
    <property type="component" value="Unassembled WGS sequence"/>
</dbReference>
<keyword evidence="9" id="KW-1185">Reference proteome</keyword>
<dbReference type="GO" id="GO:0004523">
    <property type="term" value="F:RNA-DNA hybrid ribonuclease activity"/>
    <property type="evidence" value="ECO:0007669"/>
    <property type="project" value="InterPro"/>
</dbReference>
<dbReference type="InterPro" id="IPR012337">
    <property type="entry name" value="RNaseH-like_sf"/>
</dbReference>
<dbReference type="GO" id="GO:0003964">
    <property type="term" value="F:RNA-directed DNA polymerase activity"/>
    <property type="evidence" value="ECO:0007669"/>
    <property type="project" value="UniProtKB-KW"/>
</dbReference>
<feature type="non-terminal residue" evidence="8">
    <location>
        <position position="1"/>
    </location>
</feature>
<keyword evidence="2" id="KW-0548">Nucleotidyltransferase</keyword>
<evidence type="ECO:0000256" key="2">
    <source>
        <dbReference type="ARBA" id="ARBA00022695"/>
    </source>
</evidence>
<keyword evidence="6" id="KW-0695">RNA-directed DNA polymerase</keyword>
<evidence type="ECO:0000256" key="5">
    <source>
        <dbReference type="ARBA" id="ARBA00022801"/>
    </source>
</evidence>
<keyword evidence="3" id="KW-0540">Nuclease</keyword>
<accession>A0A852HEH3</accession>
<evidence type="ECO:0000313" key="8">
    <source>
        <dbReference type="EMBL" id="NXX09920.1"/>
    </source>
</evidence>
<dbReference type="SUPFAM" id="SSF53098">
    <property type="entry name" value="Ribonuclease H-like"/>
    <property type="match status" value="1"/>
</dbReference>
<dbReference type="EMBL" id="WAAC01097946">
    <property type="protein sequence ID" value="NXX09920.1"/>
    <property type="molecule type" value="Genomic_DNA"/>
</dbReference>
<feature type="non-terminal residue" evidence="8">
    <location>
        <position position="108"/>
    </location>
</feature>
<dbReference type="PANTHER" id="PTHR41694:SF3">
    <property type="entry name" value="RNA-DIRECTED DNA POLYMERASE-RELATED"/>
    <property type="match status" value="1"/>
</dbReference>
<organism evidence="8 9">
    <name type="scientific">Larus smithsonianus</name>
    <name type="common">American herring gull</name>
    <dbReference type="NCBI Taxonomy" id="243888"/>
    <lineage>
        <taxon>Eukaryota</taxon>
        <taxon>Metazoa</taxon>
        <taxon>Chordata</taxon>
        <taxon>Craniata</taxon>
        <taxon>Vertebrata</taxon>
        <taxon>Euteleostomi</taxon>
        <taxon>Archelosauria</taxon>
        <taxon>Archosauria</taxon>
        <taxon>Dinosauria</taxon>
        <taxon>Saurischia</taxon>
        <taxon>Theropoda</taxon>
        <taxon>Coelurosauria</taxon>
        <taxon>Aves</taxon>
        <taxon>Neognathae</taxon>
        <taxon>Neoaves</taxon>
        <taxon>Charadriiformes</taxon>
        <taxon>Laridae</taxon>
        <taxon>Larus</taxon>
    </lineage>
</organism>
<evidence type="ECO:0000256" key="4">
    <source>
        <dbReference type="ARBA" id="ARBA00022759"/>
    </source>
</evidence>
<proteinExistence type="predicted"/>
<dbReference type="GO" id="GO:0035613">
    <property type="term" value="F:RNA stem-loop binding"/>
    <property type="evidence" value="ECO:0007669"/>
    <property type="project" value="TreeGrafter"/>
</dbReference>
<dbReference type="InterPro" id="IPR036397">
    <property type="entry name" value="RNaseH_sf"/>
</dbReference>
<keyword evidence="4" id="KW-0255">Endonuclease</keyword>
<feature type="domain" description="RNase H type-1" evidence="7">
    <location>
        <begin position="18"/>
        <end position="93"/>
    </location>
</feature>
<dbReference type="InterPro" id="IPR002156">
    <property type="entry name" value="RNaseH_domain"/>
</dbReference>
<sequence length="108" mass="12177">EWQLITKPLREDHPIPGATTVFTDAGKRSRRAAATWNENGQWHDHIILATPQDNLQTLELLAVLWVFQTFWGPVNVVSDSLYVVGVASRIEDASLKEVNNPRLGELFV</sequence>
<reference evidence="8" key="1">
    <citation type="submission" date="2020-02" db="EMBL/GenBank/DDBJ databases">
        <title>Bird 10,000 Genomes (B10K) Project - Family phase.</title>
        <authorList>
            <person name="Zhang G."/>
        </authorList>
    </citation>
    <scope>NUCLEOTIDE SEQUENCE</scope>
    <source>
        <strain evidence="8">B10K-DU-002-28</strain>
        <tissue evidence="8">Muscle</tissue>
    </source>
</reference>
<evidence type="ECO:0000256" key="1">
    <source>
        <dbReference type="ARBA" id="ARBA00022679"/>
    </source>
</evidence>